<dbReference type="AlphaFoldDB" id="A0A7W8AAA8"/>
<feature type="compositionally biased region" description="Basic residues" evidence="1">
    <location>
        <begin position="135"/>
        <end position="146"/>
    </location>
</feature>
<organism evidence="2 3">
    <name type="scientific">Nonomuraea endophytica</name>
    <dbReference type="NCBI Taxonomy" id="714136"/>
    <lineage>
        <taxon>Bacteria</taxon>
        <taxon>Bacillati</taxon>
        <taxon>Actinomycetota</taxon>
        <taxon>Actinomycetes</taxon>
        <taxon>Streptosporangiales</taxon>
        <taxon>Streptosporangiaceae</taxon>
        <taxon>Nonomuraea</taxon>
    </lineage>
</organism>
<dbReference type="EMBL" id="JACHIN010000010">
    <property type="protein sequence ID" value="MBB5081516.1"/>
    <property type="molecule type" value="Genomic_DNA"/>
</dbReference>
<gene>
    <name evidence="2" type="ORF">HNR40_007011</name>
</gene>
<reference evidence="2 3" key="1">
    <citation type="submission" date="2020-08" db="EMBL/GenBank/DDBJ databases">
        <title>Genomic Encyclopedia of Type Strains, Phase IV (KMG-IV): sequencing the most valuable type-strain genomes for metagenomic binning, comparative biology and taxonomic classification.</title>
        <authorList>
            <person name="Goeker M."/>
        </authorList>
    </citation>
    <scope>NUCLEOTIDE SEQUENCE [LARGE SCALE GENOMIC DNA]</scope>
    <source>
        <strain evidence="2 3">DSM 45385</strain>
    </source>
</reference>
<evidence type="ECO:0000313" key="2">
    <source>
        <dbReference type="EMBL" id="MBB5081516.1"/>
    </source>
</evidence>
<name>A0A7W8AAA8_9ACTN</name>
<dbReference type="SUPFAM" id="SSF53335">
    <property type="entry name" value="S-adenosyl-L-methionine-dependent methyltransferases"/>
    <property type="match status" value="1"/>
</dbReference>
<evidence type="ECO:0000256" key="1">
    <source>
        <dbReference type="SAM" id="MobiDB-lite"/>
    </source>
</evidence>
<dbReference type="Gene3D" id="3.40.50.150">
    <property type="entry name" value="Vaccinia Virus protein VP39"/>
    <property type="match status" value="1"/>
</dbReference>
<evidence type="ECO:0000313" key="3">
    <source>
        <dbReference type="Proteomes" id="UP000568380"/>
    </source>
</evidence>
<keyword evidence="3" id="KW-1185">Reference proteome</keyword>
<comment type="caution">
    <text evidence="2">The sequence shown here is derived from an EMBL/GenBank/DDBJ whole genome shotgun (WGS) entry which is preliminary data.</text>
</comment>
<dbReference type="RefSeq" id="WP_184968893.1">
    <property type="nucleotide sequence ID" value="NZ_JACHIN010000010.1"/>
</dbReference>
<dbReference type="Proteomes" id="UP000568380">
    <property type="component" value="Unassembled WGS sequence"/>
</dbReference>
<protein>
    <submittedName>
        <fullName evidence="2">Uncharacterized protein</fullName>
    </submittedName>
</protein>
<accession>A0A7W8AAA8</accession>
<feature type="compositionally biased region" description="Basic and acidic residues" evidence="1">
    <location>
        <begin position="124"/>
        <end position="134"/>
    </location>
</feature>
<feature type="region of interest" description="Disordered" evidence="1">
    <location>
        <begin position="124"/>
        <end position="152"/>
    </location>
</feature>
<proteinExistence type="predicted"/>
<dbReference type="InterPro" id="IPR029063">
    <property type="entry name" value="SAM-dependent_MTases_sf"/>
</dbReference>
<sequence length="169" mass="18557">MAVLSGGSYRLTDSGATLISTRSDSMAPATLMPGEPLWWKTALTLADTITHGRPPLLGGYHHSPYDYLGDHPDTASLFDTFMTARTQRLATALAAILAAHPHLTGVLLERGNVTTRARDFLAGHHLDKPLPSDRHVHRRNPRRLRPVRGELRHPTLQLARRSTLPGRAG</sequence>